<dbReference type="InterPro" id="IPR029044">
    <property type="entry name" value="Nucleotide-diphossugar_trans"/>
</dbReference>
<protein>
    <submittedName>
        <fullName evidence="3">Glycosyl transferase, family 2</fullName>
    </submittedName>
</protein>
<feature type="transmembrane region" description="Helical" evidence="2">
    <location>
        <begin position="652"/>
        <end position="672"/>
    </location>
</feature>
<dbReference type="KEGG" id="euz:DVS28_a0979"/>
<sequence length="1040" mass="109874">MLGALRTLRAQGYPNLDVIAVDNASTDTSGELLRRRLPEDRVVTMERNQGFGRAVVAALRATEDEDIDYVLLVHDDMALMPDAVQWLVGAMEEDPSLAIVGPKLREWADDPLLQQVGMSADAFGRAEDRLDADELDQGQHDSRGDVLWVSSAGMLLRRDALATLGGFDSRFDQFRDDMDLCWRAWVTGRRVAVVPSAVGYHLAASAHHVKGRRSPEEARYRIERHTLASMLKNYSGRRLAWVLPLGALIDVLRILGLVLSRRFAEGFAMVRAYLWNLAQLPATLRRRRAVQAARRQPDSRLSSLFTPGLPRLRRYGESIMELASGDSTQALVDADDVTVARVDPLADQPVQRFLRDRPLVLLGIPLLLAFLVSLSGFLGEGQLVGGEISPWPEDATAFLQSYLSPWGGEPLASASFPSPVQAVLGILSTLLGSAWLAQRVLVFGLIPLAFVVTLRAGRLVTSRPWPRVIGAAVYVTSPVVLGSLGEGRYGVAVVSTLLPGIVSLVIRATDPSTNRGVAWRSTALLSLAVLLALGSAPVEGLLAPAVVLVGMVVALLRGWIRPLLRLAVGGASAVVMLAPWLFDVIRDGGPSGGTLATDGGPPAILGLPLWQAIVGQPRIVDGLDGALGWTMLAIPGAILLGALVVGMRARPLITGALVLLVVTSGAAGWAASFYRLPLVWPPALLLPGAVALAVLAMIVARWSTETLLASDFGAGQVGTGVAAMGIAVGLVAGIVLLAGGPWIELRQDPQLLPAFIGADVDQLGEYRVLLLDRAEDGTVRWEVTGAQGPTMVSFGTIRNESLTRLLDTTVTQAVAGVGDSPGAVLGLLNVRYVVLLAPDAEIQASLAGQRALEPLPSTAAVAYRVSSWLPRASVVPDPAASQLLASGLPSFGNRTAEGALVHVGPGEYSGGTGGATDGLLVLSEADSGSWRAADAGGELERVELPPVTAFRVDNSAEDRFRVVAAGGLRRRAVVAVQLLVALGVISLALRPPGRREDDEPVATMPTELVGLADTTTVIPRIDPNAPPPGTTDGSTRGGAR</sequence>
<dbReference type="PANTHER" id="PTHR43685:SF3">
    <property type="entry name" value="SLR2126 PROTEIN"/>
    <property type="match status" value="1"/>
</dbReference>
<feature type="transmembrane region" description="Helical" evidence="2">
    <location>
        <begin position="359"/>
        <end position="378"/>
    </location>
</feature>
<evidence type="ECO:0000256" key="2">
    <source>
        <dbReference type="SAM" id="Phobius"/>
    </source>
</evidence>
<evidence type="ECO:0000256" key="1">
    <source>
        <dbReference type="SAM" id="MobiDB-lite"/>
    </source>
</evidence>
<feature type="transmembrane region" description="Helical" evidence="2">
    <location>
        <begin position="626"/>
        <end position="645"/>
    </location>
</feature>
<evidence type="ECO:0000313" key="4">
    <source>
        <dbReference type="Proteomes" id="UP000264006"/>
    </source>
</evidence>
<feature type="region of interest" description="Disordered" evidence="1">
    <location>
        <begin position="1014"/>
        <end position="1040"/>
    </location>
</feature>
<keyword evidence="2" id="KW-1133">Transmembrane helix</keyword>
<evidence type="ECO:0000313" key="3">
    <source>
        <dbReference type="EMBL" id="AXV05680.1"/>
    </source>
</evidence>
<keyword evidence="4" id="KW-1185">Reference proteome</keyword>
<dbReference type="AlphaFoldDB" id="A0A346XTY3"/>
<accession>A0A346XTY3</accession>
<dbReference type="EMBL" id="CP031165">
    <property type="protein sequence ID" value="AXV05680.1"/>
    <property type="molecule type" value="Genomic_DNA"/>
</dbReference>
<feature type="transmembrane region" description="Helical" evidence="2">
    <location>
        <begin position="517"/>
        <end position="534"/>
    </location>
</feature>
<feature type="transmembrane region" description="Helical" evidence="2">
    <location>
        <begin position="422"/>
        <end position="452"/>
    </location>
</feature>
<feature type="transmembrane region" description="Helical" evidence="2">
    <location>
        <begin position="487"/>
        <end position="505"/>
    </location>
</feature>
<reference evidence="3 4" key="1">
    <citation type="submission" date="2018-09" db="EMBL/GenBank/DDBJ databases">
        <title>Complete genome sequence of Euzebya sp. DY32-46 isolated from seawater of Pacific Ocean.</title>
        <authorList>
            <person name="Xu L."/>
            <person name="Wu Y.-H."/>
            <person name="Xu X.-W."/>
        </authorList>
    </citation>
    <scope>NUCLEOTIDE SEQUENCE [LARGE SCALE GENOMIC DNA]</scope>
    <source>
        <strain evidence="3 4">DY32-46</strain>
    </source>
</reference>
<dbReference type="Gene3D" id="3.90.550.10">
    <property type="entry name" value="Spore Coat Polysaccharide Biosynthesis Protein SpsA, Chain A"/>
    <property type="match status" value="1"/>
</dbReference>
<dbReference type="CDD" id="cd04186">
    <property type="entry name" value="GT_2_like_c"/>
    <property type="match status" value="1"/>
</dbReference>
<dbReference type="PANTHER" id="PTHR43685">
    <property type="entry name" value="GLYCOSYLTRANSFERASE"/>
    <property type="match status" value="1"/>
</dbReference>
<name>A0A346XTY3_9ACTN</name>
<gene>
    <name evidence="3" type="ORF">DVS28_a0979</name>
</gene>
<dbReference type="GO" id="GO:0016740">
    <property type="term" value="F:transferase activity"/>
    <property type="evidence" value="ECO:0007669"/>
    <property type="project" value="UniProtKB-KW"/>
</dbReference>
<feature type="transmembrane region" description="Helical" evidence="2">
    <location>
        <begin position="239"/>
        <end position="259"/>
    </location>
</feature>
<dbReference type="InterPro" id="IPR050834">
    <property type="entry name" value="Glycosyltransf_2"/>
</dbReference>
<feature type="transmembrane region" description="Helical" evidence="2">
    <location>
        <begin position="721"/>
        <end position="743"/>
    </location>
</feature>
<dbReference type="SUPFAM" id="SSF53448">
    <property type="entry name" value="Nucleotide-diphospho-sugar transferases"/>
    <property type="match status" value="1"/>
</dbReference>
<organism evidence="3 4">
    <name type="scientific">Euzebya pacifica</name>
    <dbReference type="NCBI Taxonomy" id="1608957"/>
    <lineage>
        <taxon>Bacteria</taxon>
        <taxon>Bacillati</taxon>
        <taxon>Actinomycetota</taxon>
        <taxon>Nitriliruptoria</taxon>
        <taxon>Euzebyales</taxon>
    </lineage>
</organism>
<keyword evidence="2" id="KW-0812">Transmembrane</keyword>
<dbReference type="Proteomes" id="UP000264006">
    <property type="component" value="Chromosome"/>
</dbReference>
<feature type="transmembrane region" description="Helical" evidence="2">
    <location>
        <begin position="563"/>
        <end position="582"/>
    </location>
</feature>
<proteinExistence type="predicted"/>
<keyword evidence="3" id="KW-0808">Transferase</keyword>
<dbReference type="Pfam" id="PF13641">
    <property type="entry name" value="Glyco_tranf_2_3"/>
    <property type="match status" value="1"/>
</dbReference>
<keyword evidence="2" id="KW-0472">Membrane</keyword>
<feature type="transmembrane region" description="Helical" evidence="2">
    <location>
        <begin position="678"/>
        <end position="700"/>
    </location>
</feature>